<evidence type="ECO:0000313" key="1">
    <source>
        <dbReference type="Proteomes" id="UP000887565"/>
    </source>
</evidence>
<sequence>MMVTTSTPTEPPAGADLMVSSASINDFLKLMLDDIWPLAPVPVEESTPLQPIDMETEVNTTTLDQMLTDIPEETTANNITPMDVASPTPAMDPSLYLGMPAVLPGSTMIPTVAAARYIPPVRFSQHIISDTQYNSLAAARKGYSFLPPPPGTLFLKHHWGNYPLALQDQIKEILLAPTTPAPATLQ</sequence>
<accession>A0A915IJR9</accession>
<dbReference type="AlphaFoldDB" id="A0A915IJR9"/>
<dbReference type="WBParaSite" id="nRc.2.0.1.t14422-RA">
    <property type="protein sequence ID" value="nRc.2.0.1.t14422-RA"/>
    <property type="gene ID" value="nRc.2.0.1.g14422"/>
</dbReference>
<protein>
    <submittedName>
        <fullName evidence="2">Uncharacterized protein</fullName>
    </submittedName>
</protein>
<keyword evidence="1" id="KW-1185">Reference proteome</keyword>
<name>A0A915IJR9_ROMCU</name>
<dbReference type="Proteomes" id="UP000887565">
    <property type="component" value="Unplaced"/>
</dbReference>
<evidence type="ECO:0000313" key="2">
    <source>
        <dbReference type="WBParaSite" id="nRc.2.0.1.t14422-RA"/>
    </source>
</evidence>
<reference evidence="2" key="1">
    <citation type="submission" date="2022-11" db="UniProtKB">
        <authorList>
            <consortium name="WormBaseParasite"/>
        </authorList>
    </citation>
    <scope>IDENTIFICATION</scope>
</reference>
<organism evidence="1 2">
    <name type="scientific">Romanomermis culicivorax</name>
    <name type="common">Nematode worm</name>
    <dbReference type="NCBI Taxonomy" id="13658"/>
    <lineage>
        <taxon>Eukaryota</taxon>
        <taxon>Metazoa</taxon>
        <taxon>Ecdysozoa</taxon>
        <taxon>Nematoda</taxon>
        <taxon>Enoplea</taxon>
        <taxon>Dorylaimia</taxon>
        <taxon>Mermithida</taxon>
        <taxon>Mermithoidea</taxon>
        <taxon>Mermithidae</taxon>
        <taxon>Romanomermis</taxon>
    </lineage>
</organism>
<proteinExistence type="predicted"/>